<gene>
    <name evidence="1" type="ORF">H9L05_19805</name>
</gene>
<dbReference type="RefSeq" id="WP_187732367.1">
    <property type="nucleotide sequence ID" value="NZ_CP060784.1"/>
</dbReference>
<keyword evidence="2" id="KW-1185">Reference proteome</keyword>
<dbReference type="EMBL" id="CP060784">
    <property type="protein sequence ID" value="QNP52103.1"/>
    <property type="molecule type" value="Genomic_DNA"/>
</dbReference>
<organism evidence="1 2">
    <name type="scientific">Hymenobacter qilianensis</name>
    <dbReference type="NCBI Taxonomy" id="1385715"/>
    <lineage>
        <taxon>Bacteria</taxon>
        <taxon>Pseudomonadati</taxon>
        <taxon>Bacteroidota</taxon>
        <taxon>Cytophagia</taxon>
        <taxon>Cytophagales</taxon>
        <taxon>Hymenobacteraceae</taxon>
        <taxon>Hymenobacter</taxon>
    </lineage>
</organism>
<protein>
    <submittedName>
        <fullName evidence="1">Uncharacterized protein</fullName>
    </submittedName>
</protein>
<reference evidence="1 2" key="1">
    <citation type="submission" date="2020-08" db="EMBL/GenBank/DDBJ databases">
        <title>Genome sequence of Hymenobacter qilianensis JCM 19763T.</title>
        <authorList>
            <person name="Hyun D.-W."/>
            <person name="Bae J.-W."/>
        </authorList>
    </citation>
    <scope>NUCLEOTIDE SEQUENCE [LARGE SCALE GENOMIC DNA]</scope>
    <source>
        <strain evidence="1 2">JCM 19763</strain>
    </source>
</reference>
<dbReference type="Proteomes" id="UP000516093">
    <property type="component" value="Chromosome"/>
</dbReference>
<accession>A0A7H0GUY7</accession>
<dbReference type="AlphaFoldDB" id="A0A7H0GUY7"/>
<name>A0A7H0GUY7_9BACT</name>
<evidence type="ECO:0000313" key="1">
    <source>
        <dbReference type="EMBL" id="QNP52103.1"/>
    </source>
</evidence>
<proteinExistence type="predicted"/>
<evidence type="ECO:0000313" key="2">
    <source>
        <dbReference type="Proteomes" id="UP000516093"/>
    </source>
</evidence>
<sequence length="55" mass="6253">MITDLDLLRREIIELLPVRDEFVKVNLGYGPSRVGAFTIPTATGTEPKYQLRVIH</sequence>
<dbReference type="KEGG" id="hqi:H9L05_19805"/>